<sequence>MGDDTVGWMNSKTSSHLSTLGPPAALWYEHSCPEDQKPKKLAPHSKGTSLRGHGPPVIPSPKISTTLSTSQSRILAQSNFSDLFFPQSSAGGAIFDSISADSPAFLAAGDALCALQIGAVHHDTVLLREFSRLYGKALHCLRIAIQKVGKDTPSNDLSATVYFLAIIELCISGSFDAPGWMQHAQVLLRFYNKNEARGSTPGPASRCYLKWQYTFSLGFGLLQKQCIHYEPPLWNNELRRRKFPLLELSMRVPACLKRLEAVRLVHNAPPNSVIDTVSEALELRANMQDTILDWSFNLDLPPYRVVGLGDYPAFKGMLEDLASVYSTAYTFTNLTTAQLHRTLWTCHLVLDQAVVDVRGPYWAALASLNQRELDKLESELPVFAGHLCRSLPYFNLPELCTAGSISTLEPLYFLERHFERHGSSKQLAWTRKVSDETILGRKIVRILAASEGKG</sequence>
<dbReference type="GeneID" id="19114788"/>
<feature type="region of interest" description="Disordered" evidence="1">
    <location>
        <begin position="35"/>
        <end position="63"/>
    </location>
</feature>
<evidence type="ECO:0000313" key="3">
    <source>
        <dbReference type="Proteomes" id="UP000011761"/>
    </source>
</evidence>
<gene>
    <name evidence="2" type="ORF">BAUCODRAFT_483003</name>
</gene>
<proteinExistence type="predicted"/>
<dbReference type="RefSeq" id="XP_007676600.1">
    <property type="nucleotide sequence ID" value="XM_007678410.1"/>
</dbReference>
<dbReference type="AlphaFoldDB" id="M2LQC0"/>
<name>M2LQC0_BAUPA</name>
<evidence type="ECO:0000256" key="1">
    <source>
        <dbReference type="SAM" id="MobiDB-lite"/>
    </source>
</evidence>
<dbReference type="HOGENOM" id="CLU_602651_0_0_1"/>
<evidence type="ECO:0008006" key="4">
    <source>
        <dbReference type="Google" id="ProtNLM"/>
    </source>
</evidence>
<dbReference type="OrthoDB" id="3525185at2759"/>
<dbReference type="EMBL" id="KB445555">
    <property type="protein sequence ID" value="EMC96612.1"/>
    <property type="molecule type" value="Genomic_DNA"/>
</dbReference>
<keyword evidence="3" id="KW-1185">Reference proteome</keyword>
<accession>M2LQC0</accession>
<dbReference type="Proteomes" id="UP000011761">
    <property type="component" value="Unassembled WGS sequence"/>
</dbReference>
<reference evidence="2 3" key="1">
    <citation type="journal article" date="2012" name="PLoS Pathog.">
        <title>Diverse lifestyles and strategies of plant pathogenesis encoded in the genomes of eighteen Dothideomycetes fungi.</title>
        <authorList>
            <person name="Ohm R.A."/>
            <person name="Feau N."/>
            <person name="Henrissat B."/>
            <person name="Schoch C.L."/>
            <person name="Horwitz B.A."/>
            <person name="Barry K.W."/>
            <person name="Condon B.J."/>
            <person name="Copeland A.C."/>
            <person name="Dhillon B."/>
            <person name="Glaser F."/>
            <person name="Hesse C.N."/>
            <person name="Kosti I."/>
            <person name="LaButti K."/>
            <person name="Lindquist E.A."/>
            <person name="Lucas S."/>
            <person name="Salamov A.A."/>
            <person name="Bradshaw R.E."/>
            <person name="Ciuffetti L."/>
            <person name="Hamelin R.C."/>
            <person name="Kema G.H.J."/>
            <person name="Lawrence C."/>
            <person name="Scott J.A."/>
            <person name="Spatafora J.W."/>
            <person name="Turgeon B.G."/>
            <person name="de Wit P.J.G.M."/>
            <person name="Zhong S."/>
            <person name="Goodwin S.B."/>
            <person name="Grigoriev I.V."/>
        </authorList>
    </citation>
    <scope>NUCLEOTIDE SEQUENCE [LARGE SCALE GENOMIC DNA]</scope>
    <source>
        <strain evidence="2 3">UAMH 10762</strain>
    </source>
</reference>
<organism evidence="2 3">
    <name type="scientific">Baudoinia panamericana (strain UAMH 10762)</name>
    <name type="common">Angels' share fungus</name>
    <name type="synonym">Baudoinia compniacensis (strain UAMH 10762)</name>
    <dbReference type="NCBI Taxonomy" id="717646"/>
    <lineage>
        <taxon>Eukaryota</taxon>
        <taxon>Fungi</taxon>
        <taxon>Dikarya</taxon>
        <taxon>Ascomycota</taxon>
        <taxon>Pezizomycotina</taxon>
        <taxon>Dothideomycetes</taxon>
        <taxon>Dothideomycetidae</taxon>
        <taxon>Mycosphaerellales</taxon>
        <taxon>Teratosphaeriaceae</taxon>
        <taxon>Baudoinia</taxon>
    </lineage>
</organism>
<evidence type="ECO:0000313" key="2">
    <source>
        <dbReference type="EMBL" id="EMC96612.1"/>
    </source>
</evidence>
<dbReference type="KEGG" id="bcom:BAUCODRAFT_483003"/>
<protein>
    <recommendedName>
        <fullName evidence="4">Transcription factor domain-containing protein</fullName>
    </recommendedName>
</protein>